<dbReference type="SUPFAM" id="SSF54928">
    <property type="entry name" value="RNA-binding domain, RBD"/>
    <property type="match status" value="1"/>
</dbReference>
<dbReference type="OrthoDB" id="18087at2759"/>
<dbReference type="PANTHER" id="PTHR13112:SF0">
    <property type="entry name" value="FI21285P1"/>
    <property type="match status" value="1"/>
</dbReference>
<evidence type="ECO:0000259" key="5">
    <source>
        <dbReference type="Pfam" id="PF03467"/>
    </source>
</evidence>
<keyword evidence="3" id="KW-0866">Nonsense-mediated mRNA decay</keyword>
<dbReference type="InterPro" id="IPR005120">
    <property type="entry name" value="UPF3_dom"/>
</dbReference>
<dbReference type="GO" id="GO:0000184">
    <property type="term" value="P:nuclear-transcribed mRNA catabolic process, nonsense-mediated decay"/>
    <property type="evidence" value="ECO:0007669"/>
    <property type="project" value="UniProtKB-KW"/>
</dbReference>
<comment type="caution">
    <text evidence="6">The sequence shown here is derived from an EMBL/GenBank/DDBJ whole genome shotgun (WGS) entry which is preliminary data.</text>
</comment>
<reference evidence="6" key="1">
    <citation type="submission" date="2014-08" db="EMBL/GenBank/DDBJ databases">
        <authorList>
            <person name="Murali S."/>
            <person name="Richards S."/>
            <person name="Bandaranaike D."/>
            <person name="Bellair M."/>
            <person name="Blankenburg K."/>
            <person name="Chao H."/>
            <person name="Dinh H."/>
            <person name="Doddapaneni H."/>
            <person name="Dugan-Rocha S."/>
            <person name="Elkadiri S."/>
            <person name="Gnanaolivu R."/>
            <person name="Hughes D."/>
            <person name="Lee S."/>
            <person name="Li M."/>
            <person name="Ming W."/>
            <person name="Munidasa M."/>
            <person name="Muniz J."/>
            <person name="Nguyen L."/>
            <person name="Osuji N."/>
            <person name="Pu L.-L."/>
            <person name="Puazo M."/>
            <person name="Skinner E."/>
            <person name="Qu C."/>
            <person name="Quiroz J."/>
            <person name="Raj R."/>
            <person name="Weissenberger G."/>
            <person name="Xin Y."/>
            <person name="Zou X."/>
            <person name="Han Y."/>
            <person name="Worley K."/>
            <person name="Muzny D."/>
            <person name="Gibbs R."/>
        </authorList>
    </citation>
    <scope>NUCLEOTIDE SEQUENCE</scope>
    <source>
        <strain evidence="6">HAZT.00-mixed</strain>
        <tissue evidence="6">Whole organism</tissue>
    </source>
</reference>
<dbReference type="GO" id="GO:0003729">
    <property type="term" value="F:mRNA binding"/>
    <property type="evidence" value="ECO:0007669"/>
    <property type="project" value="TreeGrafter"/>
</dbReference>
<comment type="subcellular location">
    <subcellularLocation>
        <location evidence="1">Nucleus</location>
    </subcellularLocation>
</comment>
<dbReference type="GO" id="GO:0005730">
    <property type="term" value="C:nucleolus"/>
    <property type="evidence" value="ECO:0007669"/>
    <property type="project" value="TreeGrafter"/>
</dbReference>
<accession>A0A6A0GQT7</accession>
<evidence type="ECO:0000256" key="4">
    <source>
        <dbReference type="ARBA" id="ARBA00023242"/>
    </source>
</evidence>
<dbReference type="InterPro" id="IPR039722">
    <property type="entry name" value="Upf3"/>
</dbReference>
<dbReference type="GO" id="GO:0045727">
    <property type="term" value="P:positive regulation of translation"/>
    <property type="evidence" value="ECO:0007669"/>
    <property type="project" value="TreeGrafter"/>
</dbReference>
<proteinExistence type="inferred from homology"/>
<name>A0A6A0GQT7_HYAAZ</name>
<dbReference type="PANTHER" id="PTHR13112">
    <property type="entry name" value="UPF3 REGULATOR OF NONSENSE TRANSCRIPTS-LIKE PROTEIN"/>
    <property type="match status" value="1"/>
</dbReference>
<evidence type="ECO:0000256" key="2">
    <source>
        <dbReference type="ARBA" id="ARBA00005991"/>
    </source>
</evidence>
<dbReference type="Pfam" id="PF03467">
    <property type="entry name" value="Smg4_UPF3"/>
    <property type="match status" value="1"/>
</dbReference>
<comment type="similarity">
    <text evidence="2">Belongs to the RENT3 family.</text>
</comment>
<sequence length="161" mass="18567">MFIFFFQVVVRHLPSCLTKEEFLEVVQPLPEHNWLAFYPANTDYGALGFSRAYINFKNPLDIYKFRDQFDGYVFVDGKGNESSAIVEYAPFQKLSWRDVSPKRQDPRMGSIFTDPDYLNFIHILSNPENVTLPGTEKMLEDMEVSAGVFIDLHISALIQMA</sequence>
<dbReference type="InterPro" id="IPR035979">
    <property type="entry name" value="RBD_domain_sf"/>
</dbReference>
<evidence type="ECO:0000256" key="1">
    <source>
        <dbReference type="ARBA" id="ARBA00004123"/>
    </source>
</evidence>
<dbReference type="Proteomes" id="UP000711488">
    <property type="component" value="Unassembled WGS sequence"/>
</dbReference>
<gene>
    <name evidence="6" type="ORF">HAZT_HAZT003963</name>
</gene>
<dbReference type="InterPro" id="IPR012677">
    <property type="entry name" value="Nucleotide-bd_a/b_plait_sf"/>
</dbReference>
<keyword evidence="4" id="KW-0539">Nucleus</keyword>
<evidence type="ECO:0000256" key="3">
    <source>
        <dbReference type="ARBA" id="ARBA00023161"/>
    </source>
</evidence>
<reference evidence="6" key="2">
    <citation type="journal article" date="2018" name="Environ. Sci. Technol.">
        <title>The Toxicogenome of Hyalella azteca: A Model for Sediment Ecotoxicology and Evolutionary Toxicology.</title>
        <authorList>
            <person name="Poynton H.C."/>
            <person name="Hasenbein S."/>
            <person name="Benoit J.B."/>
            <person name="Sepulveda M.S."/>
            <person name="Poelchau M.F."/>
            <person name="Hughes D.S.T."/>
            <person name="Murali S.C."/>
            <person name="Chen S."/>
            <person name="Glastad K.M."/>
            <person name="Goodisman M.A.D."/>
            <person name="Werren J.H."/>
            <person name="Vineis J.H."/>
            <person name="Bowen J.L."/>
            <person name="Friedrich M."/>
            <person name="Jones J."/>
            <person name="Robertson H.M."/>
            <person name="Feyereisen R."/>
            <person name="Mechler-Hickson A."/>
            <person name="Mathers N."/>
            <person name="Lee C.E."/>
            <person name="Colbourne J.K."/>
            <person name="Biales A."/>
            <person name="Johnston J.S."/>
            <person name="Wellborn G.A."/>
            <person name="Rosendale A.J."/>
            <person name="Cridge A.G."/>
            <person name="Munoz-Torres M.C."/>
            <person name="Bain P.A."/>
            <person name="Manny A.R."/>
            <person name="Major K.M."/>
            <person name="Lambert F.N."/>
            <person name="Vulpe C.D."/>
            <person name="Tuck P."/>
            <person name="Blalock B.J."/>
            <person name="Lin Y.Y."/>
            <person name="Smith M.E."/>
            <person name="Ochoa-Acuna H."/>
            <person name="Chen M.M."/>
            <person name="Childers C.P."/>
            <person name="Qu J."/>
            <person name="Dugan S."/>
            <person name="Lee S.L."/>
            <person name="Chao H."/>
            <person name="Dinh H."/>
            <person name="Han Y."/>
            <person name="Doddapaneni H."/>
            <person name="Worley K.C."/>
            <person name="Muzny D.M."/>
            <person name="Gibbs R.A."/>
            <person name="Richards S."/>
        </authorList>
    </citation>
    <scope>NUCLEOTIDE SEQUENCE</scope>
    <source>
        <strain evidence="6">HAZT.00-mixed</strain>
        <tissue evidence="6">Whole organism</tissue>
    </source>
</reference>
<dbReference type="GO" id="GO:0005737">
    <property type="term" value="C:cytoplasm"/>
    <property type="evidence" value="ECO:0007669"/>
    <property type="project" value="TreeGrafter"/>
</dbReference>
<organism evidence="6">
    <name type="scientific">Hyalella azteca</name>
    <name type="common">Amphipod</name>
    <dbReference type="NCBI Taxonomy" id="294128"/>
    <lineage>
        <taxon>Eukaryota</taxon>
        <taxon>Metazoa</taxon>
        <taxon>Ecdysozoa</taxon>
        <taxon>Arthropoda</taxon>
        <taxon>Crustacea</taxon>
        <taxon>Multicrustacea</taxon>
        <taxon>Malacostraca</taxon>
        <taxon>Eumalacostraca</taxon>
        <taxon>Peracarida</taxon>
        <taxon>Amphipoda</taxon>
        <taxon>Senticaudata</taxon>
        <taxon>Talitrida</taxon>
        <taxon>Talitroidea</taxon>
        <taxon>Hyalellidae</taxon>
        <taxon>Hyalella</taxon>
    </lineage>
</organism>
<feature type="domain" description="UPF3" evidence="5">
    <location>
        <begin position="6"/>
        <end position="132"/>
    </location>
</feature>
<dbReference type="Gene3D" id="3.30.70.330">
    <property type="match status" value="1"/>
</dbReference>
<evidence type="ECO:0000313" key="6">
    <source>
        <dbReference type="EMBL" id="KAA0183474.1"/>
    </source>
</evidence>
<dbReference type="AlphaFoldDB" id="A0A6A0GQT7"/>
<dbReference type="EMBL" id="JQDR03017656">
    <property type="protein sequence ID" value="KAA0183474.1"/>
    <property type="molecule type" value="Genomic_DNA"/>
</dbReference>
<protein>
    <recommendedName>
        <fullName evidence="5">UPF3 domain-containing protein</fullName>
    </recommendedName>
</protein>
<reference evidence="6" key="3">
    <citation type="submission" date="2019-06" db="EMBL/GenBank/DDBJ databases">
        <authorList>
            <person name="Poynton C."/>
            <person name="Hasenbein S."/>
            <person name="Benoit J.B."/>
            <person name="Sepulveda M.S."/>
            <person name="Poelchau M.F."/>
            <person name="Murali S.C."/>
            <person name="Chen S."/>
            <person name="Glastad K.M."/>
            <person name="Werren J.H."/>
            <person name="Vineis J.H."/>
            <person name="Bowen J.L."/>
            <person name="Friedrich M."/>
            <person name="Jones J."/>
            <person name="Robertson H.M."/>
            <person name="Feyereisen R."/>
            <person name="Mechler-Hickson A."/>
            <person name="Mathers N."/>
            <person name="Lee C.E."/>
            <person name="Colbourne J.K."/>
            <person name="Biales A."/>
            <person name="Johnston J.S."/>
            <person name="Wellborn G.A."/>
            <person name="Rosendale A.J."/>
            <person name="Cridge A.G."/>
            <person name="Munoz-Torres M.C."/>
            <person name="Bain P.A."/>
            <person name="Manny A.R."/>
            <person name="Major K.M."/>
            <person name="Lambert F.N."/>
            <person name="Vulpe C.D."/>
            <person name="Tuck P."/>
            <person name="Blalock B.J."/>
            <person name="Lin Y.-Y."/>
            <person name="Smith M.E."/>
            <person name="Ochoa-Acuna H."/>
            <person name="Chen M.-J.M."/>
            <person name="Childers C.P."/>
            <person name="Qu J."/>
            <person name="Dugan S."/>
            <person name="Lee S.L."/>
            <person name="Chao H."/>
            <person name="Dinh H."/>
            <person name="Han Y."/>
            <person name="Doddapaneni H."/>
            <person name="Worley K.C."/>
            <person name="Muzny D.M."/>
            <person name="Gibbs R.A."/>
            <person name="Richards S."/>
        </authorList>
    </citation>
    <scope>NUCLEOTIDE SEQUENCE</scope>
    <source>
        <strain evidence="6">HAZT.00-mixed</strain>
        <tissue evidence="6">Whole organism</tissue>
    </source>
</reference>